<evidence type="ECO:0000313" key="10">
    <source>
        <dbReference type="Proteomes" id="UP001233999"/>
    </source>
</evidence>
<feature type="region of interest" description="Disordered" evidence="7">
    <location>
        <begin position="269"/>
        <end position="288"/>
    </location>
</feature>
<proteinExistence type="predicted"/>
<dbReference type="PANTHER" id="PTHR24252">
    <property type="entry name" value="ACROSIN-RELATED"/>
    <property type="match status" value="1"/>
</dbReference>
<dbReference type="InterPro" id="IPR043504">
    <property type="entry name" value="Peptidase_S1_PA_chymotrypsin"/>
</dbReference>
<feature type="region of interest" description="Disordered" evidence="7">
    <location>
        <begin position="1141"/>
        <end position="1160"/>
    </location>
</feature>
<organism evidence="9 10">
    <name type="scientific">Diploptera punctata</name>
    <name type="common">Pacific beetle cockroach</name>
    <dbReference type="NCBI Taxonomy" id="6984"/>
    <lineage>
        <taxon>Eukaryota</taxon>
        <taxon>Metazoa</taxon>
        <taxon>Ecdysozoa</taxon>
        <taxon>Arthropoda</taxon>
        <taxon>Hexapoda</taxon>
        <taxon>Insecta</taxon>
        <taxon>Pterygota</taxon>
        <taxon>Neoptera</taxon>
        <taxon>Polyneoptera</taxon>
        <taxon>Dictyoptera</taxon>
        <taxon>Blattodea</taxon>
        <taxon>Blaberoidea</taxon>
        <taxon>Blaberidae</taxon>
        <taxon>Diplopterinae</taxon>
        <taxon>Diploptera</taxon>
    </lineage>
</organism>
<dbReference type="SMART" id="SM00020">
    <property type="entry name" value="Tryp_SPc"/>
    <property type="match status" value="1"/>
</dbReference>
<feature type="compositionally biased region" description="Basic and acidic residues" evidence="7">
    <location>
        <begin position="1092"/>
        <end position="1108"/>
    </location>
</feature>
<feature type="disulfide bond" evidence="5">
    <location>
        <begin position="869"/>
        <end position="884"/>
    </location>
</feature>
<evidence type="ECO:0000313" key="9">
    <source>
        <dbReference type="EMBL" id="KAJ9579974.1"/>
    </source>
</evidence>
<evidence type="ECO:0000256" key="4">
    <source>
        <dbReference type="ARBA" id="ARBA00023157"/>
    </source>
</evidence>
<accession>A0AAD8E7V2</accession>
<dbReference type="Proteomes" id="UP001233999">
    <property type="component" value="Unassembled WGS sequence"/>
</dbReference>
<feature type="region of interest" description="Disordered" evidence="7">
    <location>
        <begin position="1"/>
        <end position="21"/>
    </location>
</feature>
<dbReference type="PROSITE" id="PS50240">
    <property type="entry name" value="TRYPSIN_DOM"/>
    <property type="match status" value="1"/>
</dbReference>
<keyword evidence="1 6" id="KW-0645">Protease</keyword>
<feature type="non-terminal residue" evidence="9">
    <location>
        <position position="1"/>
    </location>
</feature>
<evidence type="ECO:0000259" key="8">
    <source>
        <dbReference type="PROSITE" id="PS50240"/>
    </source>
</evidence>
<dbReference type="InterPro" id="IPR001254">
    <property type="entry name" value="Trypsin_dom"/>
</dbReference>
<feature type="non-terminal residue" evidence="9">
    <location>
        <position position="1842"/>
    </location>
</feature>
<evidence type="ECO:0000256" key="1">
    <source>
        <dbReference type="ARBA" id="ARBA00022670"/>
    </source>
</evidence>
<dbReference type="SMART" id="SM00192">
    <property type="entry name" value="LDLa"/>
    <property type="match status" value="5"/>
</dbReference>
<dbReference type="InterPro" id="IPR002172">
    <property type="entry name" value="LDrepeatLR_classA_rpt"/>
</dbReference>
<reference evidence="9" key="1">
    <citation type="journal article" date="2023" name="IScience">
        <title>Live-bearing cockroach genome reveals convergent evolutionary mechanisms linked to viviparity in insects and beyond.</title>
        <authorList>
            <person name="Fouks B."/>
            <person name="Harrison M.C."/>
            <person name="Mikhailova A.A."/>
            <person name="Marchal E."/>
            <person name="English S."/>
            <person name="Carruthers M."/>
            <person name="Jennings E.C."/>
            <person name="Chiamaka E.L."/>
            <person name="Frigard R.A."/>
            <person name="Pippel M."/>
            <person name="Attardo G.M."/>
            <person name="Benoit J.B."/>
            <person name="Bornberg-Bauer E."/>
            <person name="Tobe S.S."/>
        </authorList>
    </citation>
    <scope>NUCLEOTIDE SEQUENCE</scope>
    <source>
        <strain evidence="9">Stay&amp;Tobe</strain>
    </source>
</reference>
<dbReference type="Gene3D" id="4.10.400.10">
    <property type="entry name" value="Low-density Lipoprotein Receptor"/>
    <property type="match status" value="5"/>
</dbReference>
<dbReference type="PROSITE" id="PS00135">
    <property type="entry name" value="TRYPSIN_SER"/>
    <property type="match status" value="1"/>
</dbReference>
<feature type="disulfide bond" evidence="5">
    <location>
        <begin position="1433"/>
        <end position="1448"/>
    </location>
</feature>
<comment type="caution">
    <text evidence="9">The sequence shown here is derived from an EMBL/GenBank/DDBJ whole genome shotgun (WGS) entry which is preliminary data.</text>
</comment>
<feature type="disulfide bond" evidence="5">
    <location>
        <begin position="1651"/>
        <end position="1666"/>
    </location>
</feature>
<dbReference type="CDD" id="cd00190">
    <property type="entry name" value="Tryp_SPc"/>
    <property type="match status" value="1"/>
</dbReference>
<dbReference type="PRINTS" id="PR00261">
    <property type="entry name" value="LDLRECEPTOR"/>
</dbReference>
<dbReference type="InterPro" id="IPR009003">
    <property type="entry name" value="Peptidase_S1_PA"/>
</dbReference>
<dbReference type="Pfam" id="PF00089">
    <property type="entry name" value="Trypsin"/>
    <property type="match status" value="1"/>
</dbReference>
<dbReference type="PANTHER" id="PTHR24252:SF7">
    <property type="entry name" value="HYALIN"/>
    <property type="match status" value="1"/>
</dbReference>
<evidence type="ECO:0000256" key="5">
    <source>
        <dbReference type="PROSITE-ProRule" id="PRU00124"/>
    </source>
</evidence>
<dbReference type="Pfam" id="PF00057">
    <property type="entry name" value="Ldl_recept_a"/>
    <property type="match status" value="2"/>
</dbReference>
<evidence type="ECO:0000256" key="3">
    <source>
        <dbReference type="ARBA" id="ARBA00022825"/>
    </source>
</evidence>
<feature type="domain" description="Peptidase S1" evidence="8">
    <location>
        <begin position="1173"/>
        <end position="1402"/>
    </location>
</feature>
<feature type="compositionally biased region" description="Polar residues" evidence="7">
    <location>
        <begin position="1145"/>
        <end position="1154"/>
    </location>
</feature>
<feature type="compositionally biased region" description="Polar residues" evidence="7">
    <location>
        <begin position="727"/>
        <end position="738"/>
    </location>
</feature>
<name>A0AAD8E7V2_DIPPU</name>
<evidence type="ECO:0000256" key="2">
    <source>
        <dbReference type="ARBA" id="ARBA00022801"/>
    </source>
</evidence>
<feature type="region of interest" description="Disordered" evidence="7">
    <location>
        <begin position="357"/>
        <end position="380"/>
    </location>
</feature>
<dbReference type="GO" id="GO:0006508">
    <property type="term" value="P:proteolysis"/>
    <property type="evidence" value="ECO:0007669"/>
    <property type="project" value="UniProtKB-KW"/>
</dbReference>
<dbReference type="Gene3D" id="4.10.1220.10">
    <property type="entry name" value="EGF-type module"/>
    <property type="match status" value="1"/>
</dbReference>
<evidence type="ECO:0000256" key="7">
    <source>
        <dbReference type="SAM" id="MobiDB-lite"/>
    </source>
</evidence>
<reference evidence="9" key="2">
    <citation type="submission" date="2023-05" db="EMBL/GenBank/DDBJ databases">
        <authorList>
            <person name="Fouks B."/>
        </authorList>
    </citation>
    <scope>NUCLEOTIDE SEQUENCE</scope>
    <source>
        <strain evidence="9">Stay&amp;Tobe</strain>
        <tissue evidence="9">Testes</tissue>
    </source>
</reference>
<dbReference type="Gene3D" id="2.40.10.10">
    <property type="entry name" value="Trypsin-like serine proteases"/>
    <property type="match status" value="2"/>
</dbReference>
<dbReference type="PROSITE" id="PS01209">
    <property type="entry name" value="LDLRA_1"/>
    <property type="match status" value="1"/>
</dbReference>
<keyword evidence="3 6" id="KW-0720">Serine protease</keyword>
<dbReference type="FunFam" id="2.40.10.10:FF:000003">
    <property type="entry name" value="Transmembrane serine protease 3"/>
    <property type="match status" value="1"/>
</dbReference>
<feature type="compositionally biased region" description="Polar residues" evidence="7">
    <location>
        <begin position="1"/>
        <end position="10"/>
    </location>
</feature>
<feature type="disulfide bond" evidence="5">
    <location>
        <begin position="1613"/>
        <end position="1628"/>
    </location>
</feature>
<keyword evidence="4 5" id="KW-1015">Disulfide bond</keyword>
<keyword evidence="10" id="KW-1185">Reference proteome</keyword>
<comment type="caution">
    <text evidence="5">Lacks conserved residue(s) required for the propagation of feature annotation.</text>
</comment>
<dbReference type="PROSITE" id="PS00134">
    <property type="entry name" value="TRYPSIN_HIS"/>
    <property type="match status" value="1"/>
</dbReference>
<dbReference type="SUPFAM" id="SSF50494">
    <property type="entry name" value="Trypsin-like serine proteases"/>
    <property type="match status" value="2"/>
</dbReference>
<feature type="disulfide bond" evidence="5">
    <location>
        <begin position="798"/>
        <end position="813"/>
    </location>
</feature>
<dbReference type="InterPro" id="IPR023415">
    <property type="entry name" value="LDLR_class-A_CS"/>
</dbReference>
<dbReference type="EMBL" id="JASPKZ010008365">
    <property type="protein sequence ID" value="KAJ9579974.1"/>
    <property type="molecule type" value="Genomic_DNA"/>
</dbReference>
<dbReference type="GO" id="GO:0004252">
    <property type="term" value="F:serine-type endopeptidase activity"/>
    <property type="evidence" value="ECO:0007669"/>
    <property type="project" value="InterPro"/>
</dbReference>
<keyword evidence="2 6" id="KW-0378">Hydrolase</keyword>
<gene>
    <name evidence="9" type="ORF">L9F63_004357</name>
</gene>
<protein>
    <recommendedName>
        <fullName evidence="8">Peptidase S1 domain-containing protein</fullName>
    </recommendedName>
</protein>
<feature type="region of interest" description="Disordered" evidence="7">
    <location>
        <begin position="727"/>
        <end position="746"/>
    </location>
</feature>
<feature type="disulfide bond" evidence="5">
    <location>
        <begin position="1414"/>
        <end position="1426"/>
    </location>
</feature>
<dbReference type="SUPFAM" id="SSF57424">
    <property type="entry name" value="LDL receptor-like module"/>
    <property type="match status" value="4"/>
</dbReference>
<evidence type="ECO:0000256" key="6">
    <source>
        <dbReference type="RuleBase" id="RU363034"/>
    </source>
</evidence>
<dbReference type="InterPro" id="IPR036055">
    <property type="entry name" value="LDL_receptor-like_sf"/>
</dbReference>
<feature type="region of interest" description="Disordered" evidence="7">
    <location>
        <begin position="1090"/>
        <end position="1126"/>
    </location>
</feature>
<sequence length="1842" mass="208250">ITNKYQQMNLHSPEYDDTKGDLEMPNIEIASLSDSTLKNNNKINNDENTKHRDDRKIVLNFPKRIKRQDTFSMMANGNEKNISNVMENMDNLTSTTLLNNSKIRSLAKIFKSLEKFVSDIEKAPEMNEIGTDNLSKEISKSTPIFQLQNVTSEIEKQNKSLEEFISDTKKKENVQTKVTEVNVTTENDFDFYEPAKNQTDLQNNSETDITLEYDIINDYADELQIYSNANFEEKQGTFSQDTTIGHLAYNNEIISTTGDNGNITLSNPSATNKSFEDQNKQNTGNIEYTTPYTDTTLKAVVESLKKISNDVTETSKEEMYSSTIECASQSTSEATDPITISLDLDIANRQELEKADKRTINEHTEEEEEDNARSFTPSNNYSAIEYASQSTSEATDPITISLDLDIANRQDSIEAVNALEIPRELENADKRTINEHTEEEDNARSFTPSNNYLAIEYASQSTSEATDPITISVDLDIANRQGSIEAVNVLEIPRELENADKRTINEHTEEEEDNVRSFTPSDNYSAIEYAPQSTSEATDPTSSLVDINITNSQDSIETLHEVPRELENADKNQLYASNEKMTSTNAPELKYLPDNMFITQFGNILVQNEYPEAVLVPPYWVPYPMCYFKIPPTSIAPSDPEYDNGFSPNDLTQFFNEPKRYYSRANKERYLKVQQQTFNPTGPGGEYVYPGVLTRYAINVGDPKEPKSFIACVPMITPLRIQLSPVNNQRSTPHSAHISTPKKANYNGININNESSKYFPDNQMYDDKISHNKNNAGCPPGKVRCKNGLKCIKSENWCDGFVHCNDTSDETNCTCEDRLDPRKICDGYFDCPLGEDELGCFGCNTSAFSCEDWDQHSPQSTCLNMDQRCDGEKDCPNNKDETECLLLEDTVFPEQVFPVSYINGFLHRNWRGKWYPTCNTDETWPIEACQAVGSSLTSIPITEKLSIPYYSGDFLSLQDDNTFKLVKSCEEGVVYIKCPEITCGSRLPATIERFKHASENRRALFDRRKRFYELPFTDVSDTIKIEINEGDDSDEFTWNKFHDNENNQRKNLEPKHQTEKPLRFELGIPNKKIILPNEEADSSLKFYLEVPDDGKSIPPKHDNTDRPSKSNLDNSEEREHNNHSIAMDIFGRKIRSVSESVEPENMTNFENNSESEGEQKEMIEEDVGHSKRVVGGQASQPGAWPWVVALYRDGRFHCGGVLLDENWIVTAAHCVDGFVNHYYEIQAGMLRRFSFSPAEQTRAVSYIVLHSQYDRSDMRNDLALIKVKQPLRLNRWVRPACLPPFDFFPLPETYCTAVGWGATVERGPDPDQMREVEVPILRQCKHKEDKEANEICAGVQEGGHDACQGDSGGPLLCRRLDDATRYYVAGIVSHGEGCGRPDEPGAYTRVAVYKRWIEKIKGRSVPSVLPKQTCLGMQCSSGNKRCLPLRKKCDKVVDCLNAEDEINCPPDTSIYAKVTRHISSSKKIPVSPTIMETPIDFVSSEQTTRINDITTIDPVTEFLPTSVNEVDIEELKPKEVPKSLPVVEFSTESINDTVQTEDTSKILSTTETSESVSHGFSTDSTTKFNLQMIPQTILLKNYCDGVVDCEDLSDETDCTCILKLLTIKPRFVCDDYMDCPDGSDEKDCSNCGKDEFYCYKSKTCIPANYKCDHNLDCPQQEDESDCFALTDGVSIHIDSEEMPQKQSEGVFTYSLAGIWSPFCVKKSTDQTLIASNICTYLGYSGYISFDESIVYHRAMNIISPIPAYTDGRYSTSYSPDIRALTDVINEITPAQPCTGLHVKCWSRLVGDVSTFKINVLSDKEEYEWPWHASVYVLGKYICSATLLNTWWLLADAHLFENI</sequence>
<dbReference type="InterPro" id="IPR018114">
    <property type="entry name" value="TRYPSIN_HIS"/>
</dbReference>
<dbReference type="PROSITE" id="PS50068">
    <property type="entry name" value="LDLRA_2"/>
    <property type="match status" value="5"/>
</dbReference>
<dbReference type="InterPro" id="IPR033116">
    <property type="entry name" value="TRYPSIN_SER"/>
</dbReference>
<dbReference type="CDD" id="cd00112">
    <property type="entry name" value="LDLa"/>
    <property type="match status" value="6"/>
</dbReference>